<sequence>QHKADTELDHLSQYRVSTPVRQVRAGEIYRLSDRQVQVAAHHRLLGPGQPGFLYYWRDLLC</sequence>
<dbReference type="AlphaFoldDB" id="A0A8S3ZNU4"/>
<dbReference type="EMBL" id="CAJHNH020003290">
    <property type="protein sequence ID" value="CAG5128952.1"/>
    <property type="molecule type" value="Genomic_DNA"/>
</dbReference>
<organism evidence="1 2">
    <name type="scientific">Candidula unifasciata</name>
    <dbReference type="NCBI Taxonomy" id="100452"/>
    <lineage>
        <taxon>Eukaryota</taxon>
        <taxon>Metazoa</taxon>
        <taxon>Spiralia</taxon>
        <taxon>Lophotrochozoa</taxon>
        <taxon>Mollusca</taxon>
        <taxon>Gastropoda</taxon>
        <taxon>Heterobranchia</taxon>
        <taxon>Euthyneura</taxon>
        <taxon>Panpulmonata</taxon>
        <taxon>Eupulmonata</taxon>
        <taxon>Stylommatophora</taxon>
        <taxon>Helicina</taxon>
        <taxon>Helicoidea</taxon>
        <taxon>Geomitridae</taxon>
        <taxon>Candidula</taxon>
    </lineage>
</organism>
<proteinExistence type="predicted"/>
<evidence type="ECO:0000313" key="2">
    <source>
        <dbReference type="Proteomes" id="UP000678393"/>
    </source>
</evidence>
<accession>A0A8S3ZNU4</accession>
<name>A0A8S3ZNU4_9EUPU</name>
<comment type="caution">
    <text evidence="1">The sequence shown here is derived from an EMBL/GenBank/DDBJ whole genome shotgun (WGS) entry which is preliminary data.</text>
</comment>
<keyword evidence="2" id="KW-1185">Reference proteome</keyword>
<dbReference type="Proteomes" id="UP000678393">
    <property type="component" value="Unassembled WGS sequence"/>
</dbReference>
<reference evidence="1" key="1">
    <citation type="submission" date="2021-04" db="EMBL/GenBank/DDBJ databases">
        <authorList>
            <consortium name="Molecular Ecology Group"/>
        </authorList>
    </citation>
    <scope>NUCLEOTIDE SEQUENCE</scope>
</reference>
<feature type="non-terminal residue" evidence="1">
    <location>
        <position position="61"/>
    </location>
</feature>
<evidence type="ECO:0000313" key="1">
    <source>
        <dbReference type="EMBL" id="CAG5128952.1"/>
    </source>
</evidence>
<protein>
    <submittedName>
        <fullName evidence="1">Uncharacterized protein</fullName>
    </submittedName>
</protein>
<gene>
    <name evidence="1" type="ORF">CUNI_LOCUS14510</name>
</gene>
<feature type="non-terminal residue" evidence="1">
    <location>
        <position position="1"/>
    </location>
</feature>